<evidence type="ECO:0000256" key="4">
    <source>
        <dbReference type="ARBA" id="ARBA00022801"/>
    </source>
</evidence>
<evidence type="ECO:0000259" key="15">
    <source>
        <dbReference type="PROSITE" id="PS51198"/>
    </source>
</evidence>
<feature type="binding site" evidence="14">
    <location>
        <begin position="25"/>
        <end position="32"/>
    </location>
    <ligand>
        <name>ATP</name>
        <dbReference type="ChEBI" id="CHEBI:30616"/>
    </ligand>
</feature>
<feature type="domain" description="UvrD-like helicase C-terminal" evidence="16">
    <location>
        <begin position="509"/>
        <end position="800"/>
    </location>
</feature>
<keyword evidence="5 13" id="KW-0347">Helicase</keyword>
<dbReference type="InterPro" id="IPR014152">
    <property type="entry name" value="AddA"/>
</dbReference>
<comment type="similarity">
    <text evidence="13">Belongs to the helicase family. AddA subfamily.</text>
</comment>
<dbReference type="InterPro" id="IPR027417">
    <property type="entry name" value="P-loop_NTPase"/>
</dbReference>
<comment type="caution">
    <text evidence="17">The sequence shown here is derived from an EMBL/GenBank/DDBJ whole genome shotgun (WGS) entry which is preliminary data.</text>
</comment>
<evidence type="ECO:0000256" key="7">
    <source>
        <dbReference type="ARBA" id="ARBA00022840"/>
    </source>
</evidence>
<dbReference type="PANTHER" id="PTHR11070:SF48">
    <property type="entry name" value="ATP-DEPENDENT HELICASE_NUCLEASE SUBUNIT A"/>
    <property type="match status" value="1"/>
</dbReference>
<evidence type="ECO:0000256" key="5">
    <source>
        <dbReference type="ARBA" id="ARBA00022806"/>
    </source>
</evidence>
<dbReference type="PANTHER" id="PTHR11070">
    <property type="entry name" value="UVRD / RECB / PCRA DNA HELICASE FAMILY MEMBER"/>
    <property type="match status" value="1"/>
</dbReference>
<evidence type="ECO:0000256" key="11">
    <source>
        <dbReference type="ARBA" id="ARBA00034617"/>
    </source>
</evidence>
<dbReference type="GO" id="GO:0005829">
    <property type="term" value="C:cytosol"/>
    <property type="evidence" value="ECO:0007669"/>
    <property type="project" value="TreeGrafter"/>
</dbReference>
<evidence type="ECO:0000256" key="1">
    <source>
        <dbReference type="ARBA" id="ARBA00022722"/>
    </source>
</evidence>
<feature type="domain" description="UvrD-like helicase ATP-binding" evidence="15">
    <location>
        <begin position="4"/>
        <end position="470"/>
    </location>
</feature>
<accession>A0A081BHE9</accession>
<keyword evidence="2 13" id="KW-0547">Nucleotide-binding</keyword>
<dbReference type="GO" id="GO:0008408">
    <property type="term" value="F:3'-5' exonuclease activity"/>
    <property type="evidence" value="ECO:0007669"/>
    <property type="project" value="UniProtKB-UniRule"/>
</dbReference>
<dbReference type="InterPro" id="IPR011604">
    <property type="entry name" value="PDDEXK-like_dom_sf"/>
</dbReference>
<organism evidence="17 18">
    <name type="scientific">Secundilactobacillus oryzae JCM 18671</name>
    <dbReference type="NCBI Taxonomy" id="1291743"/>
    <lineage>
        <taxon>Bacteria</taxon>
        <taxon>Bacillati</taxon>
        <taxon>Bacillota</taxon>
        <taxon>Bacilli</taxon>
        <taxon>Lactobacillales</taxon>
        <taxon>Lactobacillaceae</taxon>
        <taxon>Secundilactobacillus</taxon>
    </lineage>
</organism>
<protein>
    <recommendedName>
        <fullName evidence="13">ATP-dependent helicase/nuclease subunit A</fullName>
        <ecNumber evidence="13">3.1.-.-</ecNumber>
        <ecNumber evidence="13">5.6.2.4</ecNumber>
    </recommendedName>
    <alternativeName>
        <fullName evidence="13">ATP-dependent helicase/nuclease AddA</fullName>
    </alternativeName>
    <alternativeName>
        <fullName evidence="13">DNA 3'-5' helicase AddA</fullName>
    </alternativeName>
</protein>
<dbReference type="EMBL" id="BBJM01000007">
    <property type="protein sequence ID" value="GAK47467.1"/>
    <property type="molecule type" value="Genomic_DNA"/>
</dbReference>
<keyword evidence="9 13" id="KW-0234">DNA repair</keyword>
<dbReference type="EC" id="3.1.-.-" evidence="13"/>
<dbReference type="Gene3D" id="3.40.50.300">
    <property type="entry name" value="P-loop containing nucleotide triphosphate hydrolases"/>
    <property type="match status" value="4"/>
</dbReference>
<keyword evidence="4 13" id="KW-0378">Hydrolase</keyword>
<dbReference type="Gene3D" id="3.90.320.10">
    <property type="match status" value="1"/>
</dbReference>
<comment type="catalytic activity">
    <reaction evidence="12 13">
        <text>ATP + H2O = ADP + phosphate + H(+)</text>
        <dbReference type="Rhea" id="RHEA:13065"/>
        <dbReference type="ChEBI" id="CHEBI:15377"/>
        <dbReference type="ChEBI" id="CHEBI:15378"/>
        <dbReference type="ChEBI" id="CHEBI:30616"/>
        <dbReference type="ChEBI" id="CHEBI:43474"/>
        <dbReference type="ChEBI" id="CHEBI:456216"/>
        <dbReference type="EC" id="5.6.2.4"/>
    </reaction>
</comment>
<reference evidence="17" key="1">
    <citation type="journal article" date="2014" name="Genome Announc.">
        <title>Draft Genome Sequence of Lactobacillus oryzae Strain SG293T.</title>
        <authorList>
            <person name="Tanizawa Y."/>
            <person name="Fujisawa T."/>
            <person name="Mochizuki T."/>
            <person name="Kaminuma E."/>
            <person name="Nakamura Y."/>
            <person name="Tohno M."/>
        </authorList>
    </citation>
    <scope>NUCLEOTIDE SEQUENCE [LARGE SCALE GENOMIC DNA]</scope>
    <source>
        <strain evidence="17">SG293</strain>
    </source>
</reference>
<evidence type="ECO:0000256" key="10">
    <source>
        <dbReference type="ARBA" id="ARBA00023235"/>
    </source>
</evidence>
<dbReference type="Proteomes" id="UP000028700">
    <property type="component" value="Unassembled WGS sequence"/>
</dbReference>
<dbReference type="PROSITE" id="PS51198">
    <property type="entry name" value="UVRD_HELICASE_ATP_BIND"/>
    <property type="match status" value="1"/>
</dbReference>
<name>A0A081BHE9_9LACO</name>
<dbReference type="SUPFAM" id="SSF52980">
    <property type="entry name" value="Restriction endonuclease-like"/>
    <property type="match status" value="1"/>
</dbReference>
<dbReference type="InterPro" id="IPR000212">
    <property type="entry name" value="DNA_helicase_UvrD/REP"/>
</dbReference>
<dbReference type="InterPro" id="IPR011335">
    <property type="entry name" value="Restrct_endonuc-II-like"/>
</dbReference>
<comment type="function">
    <text evidence="13">The heterodimer acts as both an ATP-dependent DNA helicase and an ATP-dependent, dual-direction single-stranded exonuclease. Recognizes the chi site generating a DNA molecule suitable for the initiation of homologous recombination. The AddA nuclease domain is required for chi fragment generation; this subunit has the helicase and 3' -&gt; 5' nuclease activities.</text>
</comment>
<dbReference type="InterPro" id="IPR014016">
    <property type="entry name" value="UvrD-like_ATP-bd"/>
</dbReference>
<dbReference type="RefSeq" id="WP_034526803.1">
    <property type="nucleotide sequence ID" value="NZ_BBJM01000007.1"/>
</dbReference>
<keyword evidence="1 13" id="KW-0540">Nuclease</keyword>
<keyword evidence="8 13" id="KW-0238">DNA-binding</keyword>
<dbReference type="CDD" id="cd17932">
    <property type="entry name" value="DEXQc_UvrD"/>
    <property type="match status" value="1"/>
</dbReference>
<keyword evidence="18" id="KW-1185">Reference proteome</keyword>
<dbReference type="GO" id="GO:0033202">
    <property type="term" value="C:DNA helicase complex"/>
    <property type="evidence" value="ECO:0007669"/>
    <property type="project" value="TreeGrafter"/>
</dbReference>
<evidence type="ECO:0000256" key="6">
    <source>
        <dbReference type="ARBA" id="ARBA00022839"/>
    </source>
</evidence>
<dbReference type="OrthoDB" id="9810135at2"/>
<keyword evidence="6 13" id="KW-0269">Exonuclease</keyword>
<gene>
    <name evidence="13 17" type="primary">addA</name>
    <name evidence="17" type="ORF">LOSG293_070060</name>
</gene>
<evidence type="ECO:0000256" key="3">
    <source>
        <dbReference type="ARBA" id="ARBA00022763"/>
    </source>
</evidence>
<evidence type="ECO:0000313" key="18">
    <source>
        <dbReference type="Proteomes" id="UP000028700"/>
    </source>
</evidence>
<keyword evidence="10 13" id="KW-0413">Isomerase</keyword>
<dbReference type="GO" id="GO:0003690">
    <property type="term" value="F:double-stranded DNA binding"/>
    <property type="evidence" value="ECO:0007669"/>
    <property type="project" value="UniProtKB-UniRule"/>
</dbReference>
<evidence type="ECO:0000256" key="9">
    <source>
        <dbReference type="ARBA" id="ARBA00023204"/>
    </source>
</evidence>
<dbReference type="GO" id="GO:0000724">
    <property type="term" value="P:double-strand break repair via homologous recombination"/>
    <property type="evidence" value="ECO:0007669"/>
    <property type="project" value="UniProtKB-UniRule"/>
</dbReference>
<proteinExistence type="inferred from homology"/>
<dbReference type="Gene3D" id="6.10.250.2380">
    <property type="match status" value="1"/>
</dbReference>
<comment type="catalytic activity">
    <reaction evidence="11 13">
        <text>Couples ATP hydrolysis with the unwinding of duplex DNA by translocating in the 3'-5' direction.</text>
        <dbReference type="EC" id="5.6.2.4"/>
    </reaction>
</comment>
<comment type="subunit">
    <text evidence="13">Heterodimer of AddA and AddB/RexB.</text>
</comment>
<keyword evidence="3 13" id="KW-0227">DNA damage</keyword>
<evidence type="ECO:0000256" key="14">
    <source>
        <dbReference type="PROSITE-ProRule" id="PRU00560"/>
    </source>
</evidence>
<sequence>MADIKYTKSQQQVIDTRDTNLLVSASAGSGKTRVLVDRVIKRITEEGIGVDQLLIVTFTKAAAKEMKDRIHKSLERKITETTGENRRRLMHQLSLLPVANISTLDAFCQQIIERYYYIIDLDPVFRLLADKTEGILLRDQVWQDVRETLYENDEDGSFKRLTANFSNDRNDDGLTDLVNRVYFYANAKPNPAQWLQQLADPYVINGTLNDSDLYRKQILPLIQNRVEQAIKDLGYALEKANQAEFPKLAELCETEMASLRATQDQLPDLKWDEVRETLFVKRSTSPRVTKKDDVPELKKEAQEARKAALAVIDELQDTYLALNEAITTEVMQQSHAIVTKLATTVQAFSDAYQQEKLRQHVLDFSDLEHYALEILSADTEQGKAVREQLRDRYEEIMVDEYQDTNALQEAILQTITRHEPGNLFMVGDVKQSIYRFRLADPSLFVGKFNHFGEDPQAGKDIQLAENFRSIKNVDDFTNLIFTQLMNQELGEMDYTGGAKLVFGASYYPDGYTPATELLIYEDQQTNVMTEQNEDEPIDATFKIDDKVRGQVAMVGQRILEMQANGTEIFDRETGEMRPVAFKDFALLTPTKNNNLVITELFAQMGIPVLVNDAQNYFKTTEIQIMMALLSLIDNPYQDIPLAAVLRSPIVGLDENQLAYLRVTDKTGDYFQAVLQFHDTYQSGNPYGDAIFPKIDRFLKQLTIFKDVAKQNQLVELIWRIYQETGFLDYVAGMPAGKQRQANLHALYERAAVYEKSNFKGLFQFVQFIQRMQSEDEDLAEAPTEVSDDAVRVMTIHGSKGLEFPVVFLMDMSHQFNMSDTKGDAVLNDKLGIGITYFDEHRRAKFDSLQKMLASEATKQASLAEEMRKLYVALTRAEQRLIIVGTVKDREKAVANWEKACQSDRLVLDMNDRLNTNNALDWIGMCLVRHPRFAESLRSRQVDPHFIDLNGDETQFQIEFVTVTDLQKIGQQTTPMTGAEWLKTLHNKLGDADYSEVNVSDIDRVMNFSYPNLQATQTTAYQSVSEVKRLFNDPDTIEMGDFSINQNETGAANRFVAKDFDQPRFLQTKQAPAATEIGTATHLLMQEIDLTQPITAARIAARVQELVMGNVLTEEVAAKIDQASVLNFFENSELGQLLVAHPAQVKREQPFSLLLSAQKLFGEIDDEEAKVLIHGIMDGYVVLPERVILYDFKTDYVAFNDKAASIEKIKERYRGQVNLYAEALADILDRPVTDKYLYLLASGDLVTIEGE</sequence>
<dbReference type="GO" id="GO:0043138">
    <property type="term" value="F:3'-5' DNA helicase activity"/>
    <property type="evidence" value="ECO:0007669"/>
    <property type="project" value="UniProtKB-UniRule"/>
</dbReference>
<dbReference type="GO" id="GO:0016887">
    <property type="term" value="F:ATP hydrolysis activity"/>
    <property type="evidence" value="ECO:0007669"/>
    <property type="project" value="RHEA"/>
</dbReference>
<dbReference type="NCBIfam" id="TIGR02785">
    <property type="entry name" value="addA_Gpos"/>
    <property type="match status" value="1"/>
</dbReference>
<evidence type="ECO:0000256" key="2">
    <source>
        <dbReference type="ARBA" id="ARBA00022741"/>
    </source>
</evidence>
<dbReference type="GO" id="GO:0005524">
    <property type="term" value="F:ATP binding"/>
    <property type="evidence" value="ECO:0007669"/>
    <property type="project" value="UniProtKB-UniRule"/>
</dbReference>
<dbReference type="SUPFAM" id="SSF52540">
    <property type="entry name" value="P-loop containing nucleoside triphosphate hydrolases"/>
    <property type="match status" value="1"/>
</dbReference>
<dbReference type="Pfam" id="PF00580">
    <property type="entry name" value="UvrD-helicase"/>
    <property type="match status" value="1"/>
</dbReference>
<dbReference type="EC" id="5.6.2.4" evidence="13"/>
<dbReference type="InterPro" id="IPR014017">
    <property type="entry name" value="DNA_helicase_UvrD-like_C"/>
</dbReference>
<evidence type="ECO:0000256" key="13">
    <source>
        <dbReference type="HAMAP-Rule" id="MF_01451"/>
    </source>
</evidence>
<dbReference type="STRING" id="1291743.LOSG293_070060"/>
<dbReference type="eggNOG" id="COG1074">
    <property type="taxonomic scope" value="Bacteria"/>
</dbReference>
<evidence type="ECO:0000313" key="17">
    <source>
        <dbReference type="EMBL" id="GAK47467.1"/>
    </source>
</evidence>
<evidence type="ECO:0000259" key="16">
    <source>
        <dbReference type="PROSITE" id="PS51217"/>
    </source>
</evidence>
<evidence type="ECO:0000256" key="12">
    <source>
        <dbReference type="ARBA" id="ARBA00048988"/>
    </source>
</evidence>
<dbReference type="PROSITE" id="PS51217">
    <property type="entry name" value="UVRD_HELICASE_CTER"/>
    <property type="match status" value="1"/>
</dbReference>
<keyword evidence="7 13" id="KW-0067">ATP-binding</keyword>
<dbReference type="HAMAP" id="MF_01451">
    <property type="entry name" value="AddA"/>
    <property type="match status" value="1"/>
</dbReference>
<evidence type="ECO:0000256" key="8">
    <source>
        <dbReference type="ARBA" id="ARBA00023125"/>
    </source>
</evidence>
<comment type="cofactor">
    <cofactor evidence="13">
        <name>Mg(2+)</name>
        <dbReference type="ChEBI" id="CHEBI:18420"/>
    </cofactor>
</comment>
<dbReference type="Pfam" id="PF13361">
    <property type="entry name" value="UvrD_C"/>
    <property type="match status" value="1"/>
</dbReference>
<dbReference type="AlphaFoldDB" id="A0A081BHE9"/>